<dbReference type="GO" id="GO:0003712">
    <property type="term" value="F:transcription coregulator activity"/>
    <property type="evidence" value="ECO:0007669"/>
    <property type="project" value="TreeGrafter"/>
</dbReference>
<dbReference type="PANTHER" id="PTHR10615">
    <property type="entry name" value="HISTONE ACETYLTRANSFERASE"/>
    <property type="match status" value="1"/>
</dbReference>
<dbReference type="PANTHER" id="PTHR10615:SF217">
    <property type="entry name" value="HISTONE ACETYLTRANSFERASE"/>
    <property type="match status" value="1"/>
</dbReference>
<dbReference type="Pfam" id="PF01853">
    <property type="entry name" value="MOZ_SAS"/>
    <property type="match status" value="1"/>
</dbReference>
<feature type="domain" description="MYST-type HAT" evidence="6">
    <location>
        <begin position="1"/>
        <end position="67"/>
    </location>
</feature>
<dbReference type="InterPro" id="IPR016181">
    <property type="entry name" value="Acyl_CoA_acyltransferase"/>
</dbReference>
<evidence type="ECO:0000256" key="4">
    <source>
        <dbReference type="ARBA" id="ARBA00022990"/>
    </source>
</evidence>
<dbReference type="InterPro" id="IPR002717">
    <property type="entry name" value="HAT_MYST-type"/>
</dbReference>
<accession>A0A0B6YC33</accession>
<dbReference type="SUPFAM" id="SSF55729">
    <property type="entry name" value="Acyl-CoA N-acyltransferases (Nat)"/>
    <property type="match status" value="1"/>
</dbReference>
<feature type="non-terminal residue" evidence="7">
    <location>
        <position position="67"/>
    </location>
</feature>
<evidence type="ECO:0000256" key="5">
    <source>
        <dbReference type="PIRSR" id="PIRSR602717-51"/>
    </source>
</evidence>
<evidence type="ECO:0000256" key="1">
    <source>
        <dbReference type="ARBA" id="ARBA00010107"/>
    </source>
</evidence>
<dbReference type="InterPro" id="IPR036388">
    <property type="entry name" value="WH-like_DNA-bd_sf"/>
</dbReference>
<sequence>EKPLSALGAVSYNAYWRSVILEQLHAITDKAVSIKKLSERTGMCPLDIFQALKDLHFLKHYKDRSVI</sequence>
<feature type="non-terminal residue" evidence="7">
    <location>
        <position position="1"/>
    </location>
</feature>
<dbReference type="GO" id="GO:0006357">
    <property type="term" value="P:regulation of transcription by RNA polymerase II"/>
    <property type="evidence" value="ECO:0007669"/>
    <property type="project" value="TreeGrafter"/>
</dbReference>
<proteinExistence type="inferred from homology"/>
<dbReference type="Gene3D" id="1.10.10.10">
    <property type="entry name" value="Winged helix-like DNA-binding domain superfamily/Winged helix DNA-binding domain"/>
    <property type="match status" value="1"/>
</dbReference>
<evidence type="ECO:0000259" key="6">
    <source>
        <dbReference type="PROSITE" id="PS51726"/>
    </source>
</evidence>
<dbReference type="InterPro" id="IPR050603">
    <property type="entry name" value="MYST_HAT"/>
</dbReference>
<name>A0A0B6YC33_9EUPU</name>
<protein>
    <recommendedName>
        <fullName evidence="2">histone acetyltransferase</fullName>
        <ecNumber evidence="2">2.3.1.48</ecNumber>
    </recommendedName>
</protein>
<dbReference type="AlphaFoldDB" id="A0A0B6YC33"/>
<feature type="active site" description="Proton donor/acceptor" evidence="5">
    <location>
        <position position="1"/>
    </location>
</feature>
<evidence type="ECO:0000313" key="7">
    <source>
        <dbReference type="EMBL" id="CEK53005.1"/>
    </source>
</evidence>
<gene>
    <name evidence="7" type="primary">ORF18748</name>
</gene>
<evidence type="ECO:0000256" key="2">
    <source>
        <dbReference type="ARBA" id="ARBA00013184"/>
    </source>
</evidence>
<dbReference type="EC" id="2.3.1.48" evidence="2"/>
<dbReference type="GO" id="GO:0070776">
    <property type="term" value="C:MOZ/MORF histone acetyltransferase complex"/>
    <property type="evidence" value="ECO:0007669"/>
    <property type="project" value="TreeGrafter"/>
</dbReference>
<dbReference type="GO" id="GO:0010484">
    <property type="term" value="F:histone H3 acetyltransferase activity"/>
    <property type="evidence" value="ECO:0007669"/>
    <property type="project" value="TreeGrafter"/>
</dbReference>
<organism evidence="7">
    <name type="scientific">Arion vulgaris</name>
    <dbReference type="NCBI Taxonomy" id="1028688"/>
    <lineage>
        <taxon>Eukaryota</taxon>
        <taxon>Metazoa</taxon>
        <taxon>Spiralia</taxon>
        <taxon>Lophotrochozoa</taxon>
        <taxon>Mollusca</taxon>
        <taxon>Gastropoda</taxon>
        <taxon>Heterobranchia</taxon>
        <taxon>Euthyneura</taxon>
        <taxon>Panpulmonata</taxon>
        <taxon>Eupulmonata</taxon>
        <taxon>Stylommatophora</taxon>
        <taxon>Helicina</taxon>
        <taxon>Arionoidea</taxon>
        <taxon>Arionidae</taxon>
        <taxon>Arion</taxon>
    </lineage>
</organism>
<dbReference type="GO" id="GO:0003682">
    <property type="term" value="F:chromatin binding"/>
    <property type="evidence" value="ECO:0007669"/>
    <property type="project" value="TreeGrafter"/>
</dbReference>
<dbReference type="EMBL" id="HACG01006140">
    <property type="protein sequence ID" value="CEK53005.1"/>
    <property type="molecule type" value="Transcribed_RNA"/>
</dbReference>
<comment type="similarity">
    <text evidence="1">Belongs to the MYST (SAS/MOZ) family.</text>
</comment>
<dbReference type="GO" id="GO:0005634">
    <property type="term" value="C:nucleus"/>
    <property type="evidence" value="ECO:0007669"/>
    <property type="project" value="TreeGrafter"/>
</dbReference>
<reference evidence="7" key="1">
    <citation type="submission" date="2014-12" db="EMBL/GenBank/DDBJ databases">
        <title>Insight into the proteome of Arion vulgaris.</title>
        <authorList>
            <person name="Aradska J."/>
            <person name="Bulat T."/>
            <person name="Smidak R."/>
            <person name="Sarate P."/>
            <person name="Gangsoo J."/>
            <person name="Sialana F."/>
            <person name="Bilban M."/>
            <person name="Lubec G."/>
        </authorList>
    </citation>
    <scope>NUCLEOTIDE SEQUENCE</scope>
    <source>
        <tissue evidence="7">Skin</tissue>
    </source>
</reference>
<keyword evidence="3" id="KW-0808">Transferase</keyword>
<dbReference type="PROSITE" id="PS51726">
    <property type="entry name" value="MYST_HAT"/>
    <property type="match status" value="1"/>
</dbReference>
<keyword evidence="4" id="KW-0007">Acetylation</keyword>
<evidence type="ECO:0000256" key="3">
    <source>
        <dbReference type="ARBA" id="ARBA00022679"/>
    </source>
</evidence>